<evidence type="ECO:0000256" key="2">
    <source>
        <dbReference type="SAM" id="Phobius"/>
    </source>
</evidence>
<dbReference type="OMA" id="CHENAAN"/>
<protein>
    <submittedName>
        <fullName evidence="5">Phlebovirus_G2 domain-containing protein</fullName>
    </submittedName>
</protein>
<organism evidence="4 5">
    <name type="scientific">Meloidogyne hapla</name>
    <name type="common">Root-knot nematode worm</name>
    <dbReference type="NCBI Taxonomy" id="6305"/>
    <lineage>
        <taxon>Eukaryota</taxon>
        <taxon>Metazoa</taxon>
        <taxon>Ecdysozoa</taxon>
        <taxon>Nematoda</taxon>
        <taxon>Chromadorea</taxon>
        <taxon>Rhabditida</taxon>
        <taxon>Tylenchina</taxon>
        <taxon>Tylenchomorpha</taxon>
        <taxon>Tylenchoidea</taxon>
        <taxon>Meloidogynidae</taxon>
        <taxon>Meloidogyninae</taxon>
        <taxon>Meloidogyne</taxon>
    </lineage>
</organism>
<evidence type="ECO:0000256" key="1">
    <source>
        <dbReference type="SAM" id="MobiDB-lite"/>
    </source>
</evidence>
<dbReference type="Gene3D" id="2.60.40.3770">
    <property type="match status" value="1"/>
</dbReference>
<keyword evidence="4" id="KW-1185">Reference proteome</keyword>
<feature type="transmembrane region" description="Helical" evidence="2">
    <location>
        <begin position="307"/>
        <end position="332"/>
    </location>
</feature>
<reference evidence="5" key="1">
    <citation type="submission" date="2016-11" db="UniProtKB">
        <authorList>
            <consortium name="WormBaseParasite"/>
        </authorList>
    </citation>
    <scope>IDENTIFICATION</scope>
</reference>
<feature type="transmembrane region" description="Helical" evidence="2">
    <location>
        <begin position="626"/>
        <end position="646"/>
    </location>
</feature>
<feature type="region of interest" description="Disordered" evidence="1">
    <location>
        <begin position="649"/>
        <end position="670"/>
    </location>
</feature>
<dbReference type="Proteomes" id="UP000095281">
    <property type="component" value="Unplaced"/>
</dbReference>
<dbReference type="Pfam" id="PF07245">
    <property type="entry name" value="Phlebovirus_G2"/>
    <property type="match status" value="1"/>
</dbReference>
<evidence type="ECO:0000313" key="4">
    <source>
        <dbReference type="Proteomes" id="UP000095281"/>
    </source>
</evidence>
<name>A0A1I8AY28_MELHA</name>
<evidence type="ECO:0000313" key="5">
    <source>
        <dbReference type="WBParaSite" id="MhA1_Contig1007.frz3.gene6"/>
    </source>
</evidence>
<evidence type="ECO:0000259" key="3">
    <source>
        <dbReference type="Pfam" id="PF07245"/>
    </source>
</evidence>
<keyword evidence="2" id="KW-0472">Membrane</keyword>
<sequence>MTFQWKDIKFTLLDITPPMAPILNSEFIIGERGIAISENSISHLECHENAANFTKCELELSACNECWLEQEIEKIQCACTDFIIEKLIKDPRKSLPLEINRIRLRRKEDMIISESNYLPILLMIRFEDWSISSNIDITSCKIEPEYLKGCYSCMGAIFKFNCSTEYGSAYAEIKCPGGNTFTAKCNEKGIDQKIALSFDHSEINEICHVYCSGGTSNFTLKGQLEFILPEKMKVIVKEGSAEIFIENNENWFTNPFSNLQFLDWKNILWDLMNMQMILIIIFSFALIIFALKLFLKFNPLFKGYKLATSFIIIFYFFLLAGCSIHCLCIECIKIEMIQNRHSFVEKLKIERNLINHTNFTLFHTKIMMSINFRVSFSLKNDVIRKIEKMSMSQKIQLKNYINKPSFLNISYIEQKTHSLKMFLLVEISADLFRCDDIEAVWELYVSEAQRTKLRKCVEAAINRGSKLMVSNGKNKDLINLEMLEDWEIVENTPYLYERPREFPVKDWLKKCEKITEYIREFMTEEQAPDSGIGPGLVVNKPWGQEFYPINCEGANPDEINFQLSDQEESNGDHEESPKTTVEVNVENCAGDLKKAEVKPDIHCDAQGKEAKTFEVKLKGKVLKGATSTLLIIVLFALLIGSCLAIPGKDLPREKQEGDSDSSRGESILDG</sequence>
<keyword evidence="2" id="KW-0812">Transmembrane</keyword>
<feature type="compositionally biased region" description="Basic and acidic residues" evidence="1">
    <location>
        <begin position="649"/>
        <end position="663"/>
    </location>
</feature>
<dbReference type="AlphaFoldDB" id="A0A1I8AY28"/>
<dbReference type="InterPro" id="IPR009878">
    <property type="entry name" value="Phlebovirus_G2_fusion"/>
</dbReference>
<feature type="transmembrane region" description="Helical" evidence="2">
    <location>
        <begin position="276"/>
        <end position="295"/>
    </location>
</feature>
<accession>A0A1I8AY28</accession>
<proteinExistence type="predicted"/>
<keyword evidence="2" id="KW-1133">Transmembrane helix</keyword>
<feature type="domain" description="Phlebovirus glycoprotein G2 fusion" evidence="3">
    <location>
        <begin position="3"/>
        <end position="115"/>
    </location>
</feature>
<dbReference type="WBParaSite" id="MhA1_Contig1007.frz3.gene6">
    <property type="protein sequence ID" value="MhA1_Contig1007.frz3.gene6"/>
    <property type="gene ID" value="MhA1_Contig1007.frz3.gene6"/>
</dbReference>